<feature type="compositionally biased region" description="Basic residues" evidence="1">
    <location>
        <begin position="56"/>
        <end position="67"/>
    </location>
</feature>
<feature type="compositionally biased region" description="Polar residues" evidence="1">
    <location>
        <begin position="200"/>
        <end position="220"/>
    </location>
</feature>
<proteinExistence type="predicted"/>
<feature type="region of interest" description="Disordered" evidence="1">
    <location>
        <begin position="187"/>
        <end position="246"/>
    </location>
</feature>
<feature type="region of interest" description="Disordered" evidence="1">
    <location>
        <begin position="520"/>
        <end position="540"/>
    </location>
</feature>
<dbReference type="OrthoDB" id="3801583at2759"/>
<keyword evidence="3" id="KW-1185">Reference proteome</keyword>
<organism evidence="2 3">
    <name type="scientific">Phaeosphaeria nodorum (strain SN15 / ATCC MYA-4574 / FGSC 10173)</name>
    <name type="common">Glume blotch fungus</name>
    <name type="synonym">Parastagonospora nodorum</name>
    <dbReference type="NCBI Taxonomy" id="321614"/>
    <lineage>
        <taxon>Eukaryota</taxon>
        <taxon>Fungi</taxon>
        <taxon>Dikarya</taxon>
        <taxon>Ascomycota</taxon>
        <taxon>Pezizomycotina</taxon>
        <taxon>Dothideomycetes</taxon>
        <taxon>Pleosporomycetidae</taxon>
        <taxon>Pleosporales</taxon>
        <taxon>Pleosporineae</taxon>
        <taxon>Phaeosphaeriaceae</taxon>
        <taxon>Parastagonospora</taxon>
    </lineage>
</organism>
<feature type="region of interest" description="Disordered" evidence="1">
    <location>
        <begin position="20"/>
        <end position="41"/>
    </location>
</feature>
<dbReference type="AlphaFoldDB" id="A0A7U2FDE8"/>
<feature type="compositionally biased region" description="Low complexity" evidence="1">
    <location>
        <begin position="224"/>
        <end position="240"/>
    </location>
</feature>
<evidence type="ECO:0000256" key="1">
    <source>
        <dbReference type="SAM" id="MobiDB-lite"/>
    </source>
</evidence>
<evidence type="ECO:0000313" key="2">
    <source>
        <dbReference type="EMBL" id="QRD03211.1"/>
    </source>
</evidence>
<dbReference type="VEuPathDB" id="FungiDB:JI435_099820"/>
<dbReference type="Proteomes" id="UP000663193">
    <property type="component" value="Chromosome 15"/>
</dbReference>
<evidence type="ECO:0000313" key="3">
    <source>
        <dbReference type="Proteomes" id="UP000663193"/>
    </source>
</evidence>
<protein>
    <submittedName>
        <fullName evidence="2">Uncharacterized protein</fullName>
    </submittedName>
</protein>
<dbReference type="EMBL" id="CP069037">
    <property type="protein sequence ID" value="QRD03211.1"/>
    <property type="molecule type" value="Genomic_DNA"/>
</dbReference>
<sequence length="540" mass="58137">MLPVIIHMMNYVHKTHRLAHRESGVQPEQPEPKRPKNLLRRLSSGFSSILPTITWRKGKSKKHHKRSTTAPVLGRGFTYSVPRDNSRLPVSQQIPAPQVDIPQLSEPENRSYNPDTNHSFPSIEQRRCDFCGSCPPSSAISAFSAADTPCIHCQTRSPFSYLATPQGQTRSASANPNTLVQLIANSPAPEQGPRLVPPSTALNRLNNPPGTYSLPHSRTPSHARLLPSSSPSRSSSGSRPKSPRLHHLSLLPGAQAHPYVHRREVDAHLAAISAGAPSPLQSSIDEAQRAEATRSEYQDFSRTVFYGTTTTSARVWRAESGEVRREVRVQGRVHVQDERGSQGETEAAPIVNGMRLELRGGSGGPRLRGGGGPSFEAECGLEALEHEAMPVPCLRGGAGDRVRIPHTLYWLAGGTGRPVTVSSWNKDKGKKRQGGLLGRVMYGARSGQEYGYCEEDIRGSDGSMKSGKATFGSGSVRGVPVQEQVPVTAEQAVPAVVPLPETPAVEVGDAEVQAEVVEEAVQENAGQAATGENVGDAARS</sequence>
<feature type="region of interest" description="Disordered" evidence="1">
    <location>
        <begin position="54"/>
        <end position="114"/>
    </location>
</feature>
<reference evidence="3" key="1">
    <citation type="journal article" date="2021" name="BMC Genomics">
        <title>Chromosome-level genome assembly and manually-curated proteome of model necrotroph Parastagonospora nodorum Sn15 reveals a genome-wide trove of candidate effector homologs, and redundancy of virulence-related functions within an accessory chromosome.</title>
        <authorList>
            <person name="Bertazzoni S."/>
            <person name="Jones D.A.B."/>
            <person name="Phan H.T."/>
            <person name="Tan K.-C."/>
            <person name="Hane J.K."/>
        </authorList>
    </citation>
    <scope>NUCLEOTIDE SEQUENCE [LARGE SCALE GENOMIC DNA]</scope>
    <source>
        <strain evidence="3">SN15 / ATCC MYA-4574 / FGSC 10173)</strain>
    </source>
</reference>
<name>A0A7U2FDE8_PHANO</name>
<accession>A0A7U2FDE8</accession>
<feature type="region of interest" description="Disordered" evidence="1">
    <location>
        <begin position="276"/>
        <end position="296"/>
    </location>
</feature>
<gene>
    <name evidence="2" type="ORF">JI435_099820</name>
</gene>
<feature type="compositionally biased region" description="Basic and acidic residues" evidence="1">
    <location>
        <begin position="286"/>
        <end position="296"/>
    </location>
</feature>